<organism evidence="1 2">
    <name type="scientific">Arctia plantaginis</name>
    <name type="common">Wood tiger moth</name>
    <name type="synonym">Phalaena plantaginis</name>
    <dbReference type="NCBI Taxonomy" id="874455"/>
    <lineage>
        <taxon>Eukaryota</taxon>
        <taxon>Metazoa</taxon>
        <taxon>Ecdysozoa</taxon>
        <taxon>Arthropoda</taxon>
        <taxon>Hexapoda</taxon>
        <taxon>Insecta</taxon>
        <taxon>Pterygota</taxon>
        <taxon>Neoptera</taxon>
        <taxon>Endopterygota</taxon>
        <taxon>Lepidoptera</taxon>
        <taxon>Glossata</taxon>
        <taxon>Ditrysia</taxon>
        <taxon>Noctuoidea</taxon>
        <taxon>Erebidae</taxon>
        <taxon>Arctiinae</taxon>
        <taxon>Arctia</taxon>
    </lineage>
</organism>
<dbReference type="Proteomes" id="UP000494256">
    <property type="component" value="Unassembled WGS sequence"/>
</dbReference>
<comment type="caution">
    <text evidence="1">The sequence shown here is derived from an EMBL/GenBank/DDBJ whole genome shotgun (WGS) entry which is preliminary data.</text>
</comment>
<gene>
    <name evidence="1" type="ORF">APLA_LOCUS13102</name>
</gene>
<evidence type="ECO:0000313" key="2">
    <source>
        <dbReference type="Proteomes" id="UP000494256"/>
    </source>
</evidence>
<reference evidence="1 2" key="1">
    <citation type="submission" date="2020-04" db="EMBL/GenBank/DDBJ databases">
        <authorList>
            <person name="Wallbank WR R."/>
            <person name="Pardo Diaz C."/>
            <person name="Kozak K."/>
            <person name="Martin S."/>
            <person name="Jiggins C."/>
            <person name="Moest M."/>
            <person name="Warren A I."/>
            <person name="Byers J.R.P. K."/>
            <person name="Montejo-Kovacevich G."/>
            <person name="Yen C E."/>
        </authorList>
    </citation>
    <scope>NUCLEOTIDE SEQUENCE [LARGE SCALE GENOMIC DNA]</scope>
</reference>
<name>A0A8S1AUD9_ARCPL</name>
<dbReference type="OrthoDB" id="1055148at2759"/>
<sequence length="89" mass="10157">MIHMWVAVRESGSGENFPMRDLSFITIKTDTAMNCSDFLSKAKNVVGPIFMNDSYPEKSLEKPESLEKPVKGLVNYNIRIFSALRFCTY</sequence>
<proteinExistence type="predicted"/>
<dbReference type="EMBL" id="CADEBD010000348">
    <property type="protein sequence ID" value="CAB3250435.1"/>
    <property type="molecule type" value="Genomic_DNA"/>
</dbReference>
<dbReference type="AlphaFoldDB" id="A0A8S1AUD9"/>
<protein>
    <submittedName>
        <fullName evidence="1">Uncharacterized protein</fullName>
    </submittedName>
</protein>
<evidence type="ECO:0000313" key="1">
    <source>
        <dbReference type="EMBL" id="CAB3250435.1"/>
    </source>
</evidence>
<accession>A0A8S1AUD9</accession>